<protein>
    <recommendedName>
        <fullName evidence="10">Choline transport protein</fullName>
    </recommendedName>
</protein>
<dbReference type="PIRSF" id="PIRSF006060">
    <property type="entry name" value="AA_transporter"/>
    <property type="match status" value="1"/>
</dbReference>
<keyword evidence="9" id="KW-1185">Reference proteome</keyword>
<keyword evidence="5 7" id="KW-0472">Membrane</keyword>
<dbReference type="InterPro" id="IPR002293">
    <property type="entry name" value="AA/rel_permease1"/>
</dbReference>
<feature type="transmembrane region" description="Helical" evidence="7">
    <location>
        <begin position="142"/>
        <end position="174"/>
    </location>
</feature>
<name>A0A059JIP3_TRIIM</name>
<dbReference type="GO" id="GO:0016020">
    <property type="term" value="C:membrane"/>
    <property type="evidence" value="ECO:0007669"/>
    <property type="project" value="UniProtKB-SubCell"/>
</dbReference>
<keyword evidence="4 7" id="KW-1133">Transmembrane helix</keyword>
<feature type="transmembrane region" description="Helical" evidence="7">
    <location>
        <begin position="423"/>
        <end position="447"/>
    </location>
</feature>
<evidence type="ECO:0000256" key="6">
    <source>
        <dbReference type="SAM" id="MobiDB-lite"/>
    </source>
</evidence>
<evidence type="ECO:0000256" key="3">
    <source>
        <dbReference type="ARBA" id="ARBA00022692"/>
    </source>
</evidence>
<dbReference type="OMA" id="LDGAYHM"/>
<dbReference type="EMBL" id="AOKY01000067">
    <property type="protein sequence ID" value="KDB27352.1"/>
    <property type="molecule type" value="Genomic_DNA"/>
</dbReference>
<feature type="transmembrane region" description="Helical" evidence="7">
    <location>
        <begin position="63"/>
        <end position="85"/>
    </location>
</feature>
<feature type="transmembrane region" description="Helical" evidence="7">
    <location>
        <begin position="484"/>
        <end position="507"/>
    </location>
</feature>
<feature type="transmembrane region" description="Helical" evidence="7">
    <location>
        <begin position="296"/>
        <end position="324"/>
    </location>
</feature>
<evidence type="ECO:0000256" key="1">
    <source>
        <dbReference type="ARBA" id="ARBA00004141"/>
    </source>
</evidence>
<feature type="compositionally biased region" description="Polar residues" evidence="6">
    <location>
        <begin position="1"/>
        <end position="15"/>
    </location>
</feature>
<feature type="region of interest" description="Disordered" evidence="6">
    <location>
        <begin position="1"/>
        <end position="20"/>
    </location>
</feature>
<feature type="transmembrane region" description="Helical" evidence="7">
    <location>
        <begin position="216"/>
        <end position="234"/>
    </location>
</feature>
<feature type="transmembrane region" description="Helical" evidence="7">
    <location>
        <begin position="186"/>
        <end position="204"/>
    </location>
</feature>
<gene>
    <name evidence="8" type="ORF">H109_00858</name>
</gene>
<sequence length="563" mass="60946">MPTSSDLHFQPQSLNRLPPSTEDIRTATSMRLEHDGGSLAGDSDREELNRLGKKQVLRRGFRFLSILGFSCAVLITWEASLVLFLTGLRNGGHAGIIYGYIVIWAGNLAVFTTLSELVSMAPTSGGQYHWVAMLAPKSMAKFLSYITGWLTVAGWQAGFASACFLTGSMIQGLIIFTNPSYSPSSWHTTLLLCAVALYCVFVNVVTSRLLPAFEKIALALHVLGFLAVLIPLVTFGEKNDANLVFKNFINEGNWSSQGVSFLVGLIGNAFAFLGLDGAYHMSEEIQNPSITVPRSIILTLVINGSLGLSMLIATLFSIVDLPAALESPTGLPFIEIFRQSTGSIAGSATMASVIVTLALFANCNYLASTSRMTWSFARDRGLPGWKSLTKVEKRTEVPLMSILATATITILLSLIVIGSTTAFNIIVSLTVACLYLSYLLATSMLLYHRCIGNVSYPSSNTGMGLTLANTTGARLIWGPWHLRGAMGIATNIFGCIYLTVILIFSFFPADASPTADGMNYSVAIWSFVIVFSIVYYLAYARRVYDGPVVEIDTTPSIEPALKQ</sequence>
<evidence type="ECO:0000256" key="4">
    <source>
        <dbReference type="ARBA" id="ARBA00022989"/>
    </source>
</evidence>
<feature type="transmembrane region" description="Helical" evidence="7">
    <location>
        <begin position="97"/>
        <end position="121"/>
    </location>
</feature>
<proteinExistence type="predicted"/>
<dbReference type="GO" id="GO:0022857">
    <property type="term" value="F:transmembrane transporter activity"/>
    <property type="evidence" value="ECO:0007669"/>
    <property type="project" value="InterPro"/>
</dbReference>
<dbReference type="STRING" id="1215338.A0A059JIP3"/>
<comment type="caution">
    <text evidence="8">The sequence shown here is derived from an EMBL/GenBank/DDBJ whole genome shotgun (WGS) entry which is preliminary data.</text>
</comment>
<keyword evidence="2" id="KW-0813">Transport</keyword>
<keyword evidence="3 7" id="KW-0812">Transmembrane</keyword>
<feature type="transmembrane region" description="Helical" evidence="7">
    <location>
        <begin position="344"/>
        <end position="367"/>
    </location>
</feature>
<reference evidence="8 9" key="1">
    <citation type="submission" date="2014-02" db="EMBL/GenBank/DDBJ databases">
        <title>The Genome Sequence of Trichophyton interdigitale MR816.</title>
        <authorList>
            <consortium name="The Broad Institute Genomics Platform"/>
            <person name="Cuomo C.A."/>
            <person name="White T.C."/>
            <person name="Graser Y."/>
            <person name="Martinez-Rossi N."/>
            <person name="Heitman J."/>
            <person name="Young S.K."/>
            <person name="Zeng Q."/>
            <person name="Gargeya S."/>
            <person name="Abouelleil A."/>
            <person name="Alvarado L."/>
            <person name="Chapman S.B."/>
            <person name="Gainer-Dewar J."/>
            <person name="Goldberg J."/>
            <person name="Griggs A."/>
            <person name="Gujja S."/>
            <person name="Hansen M."/>
            <person name="Howarth C."/>
            <person name="Imamovic A."/>
            <person name="Larimer J."/>
            <person name="Martinez D."/>
            <person name="Murphy C."/>
            <person name="Pearson M.D."/>
            <person name="Persinoti G."/>
            <person name="Poon T."/>
            <person name="Priest M."/>
            <person name="Roberts A.D."/>
            <person name="Saif S."/>
            <person name="Shea T.D."/>
            <person name="Sykes S.N."/>
            <person name="Wortman J."/>
            <person name="Nusbaum C."/>
            <person name="Birren B."/>
        </authorList>
    </citation>
    <scope>NUCLEOTIDE SEQUENCE [LARGE SCALE GENOMIC DNA]</scope>
    <source>
        <strain evidence="8 9">MR816</strain>
    </source>
</reference>
<evidence type="ECO:0000256" key="5">
    <source>
        <dbReference type="ARBA" id="ARBA00023136"/>
    </source>
</evidence>
<evidence type="ECO:0008006" key="10">
    <source>
        <dbReference type="Google" id="ProtNLM"/>
    </source>
</evidence>
<organism evidence="8 9">
    <name type="scientific">Trichophyton interdigitale (strain MR816)</name>
    <dbReference type="NCBI Taxonomy" id="1215338"/>
    <lineage>
        <taxon>Eukaryota</taxon>
        <taxon>Fungi</taxon>
        <taxon>Dikarya</taxon>
        <taxon>Ascomycota</taxon>
        <taxon>Pezizomycotina</taxon>
        <taxon>Eurotiomycetes</taxon>
        <taxon>Eurotiomycetidae</taxon>
        <taxon>Onygenales</taxon>
        <taxon>Arthrodermataceae</taxon>
        <taxon>Trichophyton</taxon>
    </lineage>
</organism>
<evidence type="ECO:0000256" key="7">
    <source>
        <dbReference type="SAM" id="Phobius"/>
    </source>
</evidence>
<dbReference type="Gene3D" id="1.20.1740.10">
    <property type="entry name" value="Amino acid/polyamine transporter I"/>
    <property type="match status" value="1"/>
</dbReference>
<accession>A0A059JIP3</accession>
<evidence type="ECO:0000256" key="2">
    <source>
        <dbReference type="ARBA" id="ARBA00022448"/>
    </source>
</evidence>
<feature type="transmembrane region" description="Helical" evidence="7">
    <location>
        <begin position="254"/>
        <end position="275"/>
    </location>
</feature>
<dbReference type="Proteomes" id="UP000024533">
    <property type="component" value="Unassembled WGS sequence"/>
</dbReference>
<comment type="subcellular location">
    <subcellularLocation>
        <location evidence="1">Membrane</location>
        <topology evidence="1">Multi-pass membrane protein</topology>
    </subcellularLocation>
</comment>
<evidence type="ECO:0000313" key="8">
    <source>
        <dbReference type="EMBL" id="KDB27352.1"/>
    </source>
</evidence>
<dbReference type="PANTHER" id="PTHR45649">
    <property type="entry name" value="AMINO-ACID PERMEASE BAT1"/>
    <property type="match status" value="1"/>
</dbReference>
<dbReference type="HOGENOM" id="CLU_004495_6_1_1"/>
<feature type="transmembrane region" description="Helical" evidence="7">
    <location>
        <begin position="397"/>
        <end position="417"/>
    </location>
</feature>
<dbReference type="AlphaFoldDB" id="A0A059JIP3"/>
<feature type="transmembrane region" description="Helical" evidence="7">
    <location>
        <begin position="519"/>
        <end position="538"/>
    </location>
</feature>
<dbReference type="Pfam" id="PF13520">
    <property type="entry name" value="AA_permease_2"/>
    <property type="match status" value="1"/>
</dbReference>
<evidence type="ECO:0000313" key="9">
    <source>
        <dbReference type="Proteomes" id="UP000024533"/>
    </source>
</evidence>
<dbReference type="PANTHER" id="PTHR45649:SF1">
    <property type="entry name" value="TRANSPORTER, PUTATIVE (EUROFUNG)-RELATED"/>
    <property type="match status" value="1"/>
</dbReference>
<dbReference type="OrthoDB" id="3257095at2759"/>